<keyword evidence="2" id="KW-0808">Transferase</keyword>
<gene>
    <name evidence="5" type="ORF">SAMN04488051_101230</name>
</gene>
<dbReference type="InterPro" id="IPR011992">
    <property type="entry name" value="EF-hand-dom_pair"/>
</dbReference>
<evidence type="ECO:0000256" key="1">
    <source>
        <dbReference type="ARBA" id="ARBA00010164"/>
    </source>
</evidence>
<evidence type="ECO:0000313" key="5">
    <source>
        <dbReference type="EMBL" id="SDZ98245.1"/>
    </source>
</evidence>
<dbReference type="GO" id="GO:0004674">
    <property type="term" value="F:protein serine/threonine kinase activity"/>
    <property type="evidence" value="ECO:0007669"/>
    <property type="project" value="TreeGrafter"/>
</dbReference>
<evidence type="ECO:0000259" key="4">
    <source>
        <dbReference type="PROSITE" id="PS50222"/>
    </source>
</evidence>
<dbReference type="InterPro" id="IPR002048">
    <property type="entry name" value="EF_hand_dom"/>
</dbReference>
<sequence length="424" mass="48292">MSASYAEEVKVLRLRLHNHLVGYLVGYQGGKNVLSFTEAFKHDIHRPTFSLITHPAFPKAEKLMSEPWSRNQRLHPTLSNLLPEGALRELIAQGLKVHVDQEFHLLTCLGADLPGALVAEPMDPEEVPATVLSSHGKVRAVKFDKGAKENKFSLAGVQMKFSMKEKDGRYNLANGDILGDWIVKTPSTRHKDVPLNEYTAMRLAALVGIHIPDIKLVELNKLDNLPQINLPDEKLAFAIKRFDREQDTRIHMEDFAQVLVKYPHEKYNSASYEQIGKILYDFSGDGLADAQQFARRLLVNILLANGDAHLKNWSLLYADQVTPRLSPAYDILTTSVYMDGERQFALNLGKTKAWYDVSLANFQWWADRAGIPWRAIKPHLDDVITKARALWPEAIKDLPMNDEHQRQLKEHWRNLPKDFQIKAD</sequence>
<name>A0A1H3XFQ8_ALKAM</name>
<accession>A0A1H3XFQ8</accession>
<comment type="similarity">
    <text evidence="1">Belongs to the HipA Ser/Thr kinase family.</text>
</comment>
<dbReference type="Proteomes" id="UP000198773">
    <property type="component" value="Unassembled WGS sequence"/>
</dbReference>
<dbReference type="AlphaFoldDB" id="A0A1H3XFQ8"/>
<dbReference type="SUPFAM" id="SSF47473">
    <property type="entry name" value="EF-hand"/>
    <property type="match status" value="1"/>
</dbReference>
<proteinExistence type="inferred from homology"/>
<dbReference type="GO" id="GO:0005829">
    <property type="term" value="C:cytosol"/>
    <property type="evidence" value="ECO:0007669"/>
    <property type="project" value="TreeGrafter"/>
</dbReference>
<keyword evidence="6" id="KW-1185">Reference proteome</keyword>
<dbReference type="InterPro" id="IPR017508">
    <property type="entry name" value="HipA_N1"/>
</dbReference>
<dbReference type="GO" id="GO:0005509">
    <property type="term" value="F:calcium ion binding"/>
    <property type="evidence" value="ECO:0007669"/>
    <property type="project" value="InterPro"/>
</dbReference>
<dbReference type="STRING" id="152573.SAMN04488051_101230"/>
<evidence type="ECO:0000256" key="2">
    <source>
        <dbReference type="ARBA" id="ARBA00022679"/>
    </source>
</evidence>
<dbReference type="NCBIfam" id="TIGR03071">
    <property type="entry name" value="couple_hipA"/>
    <property type="match status" value="1"/>
</dbReference>
<feature type="domain" description="EF-hand" evidence="4">
    <location>
        <begin position="230"/>
        <end position="265"/>
    </location>
</feature>
<dbReference type="PROSITE" id="PS50222">
    <property type="entry name" value="EF_HAND_2"/>
    <property type="match status" value="1"/>
</dbReference>
<dbReference type="InterPro" id="IPR012893">
    <property type="entry name" value="HipA-like_C"/>
</dbReference>
<dbReference type="PANTHER" id="PTHR37419">
    <property type="entry name" value="SERINE/THREONINE-PROTEIN KINASE TOXIN HIPA"/>
    <property type="match status" value="1"/>
</dbReference>
<evidence type="ECO:0000313" key="6">
    <source>
        <dbReference type="Proteomes" id="UP000198773"/>
    </source>
</evidence>
<dbReference type="OrthoDB" id="9805913at2"/>
<dbReference type="PANTHER" id="PTHR37419:SF1">
    <property type="entry name" value="SERINE_THREONINE-PROTEIN KINASE TOXIN HIPA"/>
    <property type="match status" value="1"/>
</dbReference>
<protein>
    <submittedName>
        <fullName evidence="5">Serine/threonine-protein kinase HipA</fullName>
    </submittedName>
</protein>
<dbReference type="EMBL" id="FNRM01000001">
    <property type="protein sequence ID" value="SDZ98245.1"/>
    <property type="molecule type" value="Genomic_DNA"/>
</dbReference>
<organism evidence="5 6">
    <name type="scientific">Alkalimonas amylolytica</name>
    <dbReference type="NCBI Taxonomy" id="152573"/>
    <lineage>
        <taxon>Bacteria</taxon>
        <taxon>Pseudomonadati</taxon>
        <taxon>Pseudomonadota</taxon>
        <taxon>Gammaproteobacteria</taxon>
        <taxon>Alkalimonas</taxon>
    </lineage>
</organism>
<reference evidence="5 6" key="1">
    <citation type="submission" date="2016-10" db="EMBL/GenBank/DDBJ databases">
        <authorList>
            <person name="de Groot N.N."/>
        </authorList>
    </citation>
    <scope>NUCLEOTIDE SEQUENCE [LARGE SCALE GENOMIC DNA]</scope>
    <source>
        <strain evidence="5 6">CGMCC 1.3430</strain>
    </source>
</reference>
<dbReference type="Pfam" id="PF13657">
    <property type="entry name" value="Couple_hipA"/>
    <property type="match status" value="1"/>
</dbReference>
<dbReference type="InterPro" id="IPR052028">
    <property type="entry name" value="HipA_Ser/Thr_kinase"/>
</dbReference>
<dbReference type="RefSeq" id="WP_091338177.1">
    <property type="nucleotide sequence ID" value="NZ_FNRM01000001.1"/>
</dbReference>
<dbReference type="Gene3D" id="1.10.1070.20">
    <property type="match status" value="1"/>
</dbReference>
<keyword evidence="3 5" id="KW-0418">Kinase</keyword>
<dbReference type="Pfam" id="PF07804">
    <property type="entry name" value="HipA_C"/>
    <property type="match status" value="1"/>
</dbReference>
<evidence type="ECO:0000256" key="3">
    <source>
        <dbReference type="ARBA" id="ARBA00022777"/>
    </source>
</evidence>